<dbReference type="OMA" id="ERETMDQ"/>
<organism evidence="2 3">
    <name type="scientific">Lodderomyces elongisporus (strain ATCC 11503 / CBS 2605 / JCM 1781 / NBRC 1676 / NRRL YB-4239)</name>
    <name type="common">Yeast</name>
    <name type="synonym">Saccharomyces elongisporus</name>
    <dbReference type="NCBI Taxonomy" id="379508"/>
    <lineage>
        <taxon>Eukaryota</taxon>
        <taxon>Fungi</taxon>
        <taxon>Dikarya</taxon>
        <taxon>Ascomycota</taxon>
        <taxon>Saccharomycotina</taxon>
        <taxon>Pichiomycetes</taxon>
        <taxon>Debaryomycetaceae</taxon>
        <taxon>Candida/Lodderomyces clade</taxon>
        <taxon>Lodderomyces</taxon>
    </lineage>
</organism>
<evidence type="ECO:0000256" key="1">
    <source>
        <dbReference type="SAM" id="MobiDB-lite"/>
    </source>
</evidence>
<evidence type="ECO:0000313" key="3">
    <source>
        <dbReference type="Proteomes" id="UP000001996"/>
    </source>
</evidence>
<keyword evidence="3" id="KW-1185">Reference proteome</keyword>
<feature type="region of interest" description="Disordered" evidence="1">
    <location>
        <begin position="30"/>
        <end position="49"/>
    </location>
</feature>
<protein>
    <submittedName>
        <fullName evidence="2">Uncharacterized protein</fullName>
    </submittedName>
</protein>
<feature type="compositionally biased region" description="Low complexity" evidence="1">
    <location>
        <begin position="352"/>
        <end position="389"/>
    </location>
</feature>
<dbReference type="Proteomes" id="UP000001996">
    <property type="component" value="Unassembled WGS sequence"/>
</dbReference>
<feature type="region of interest" description="Disordered" evidence="1">
    <location>
        <begin position="350"/>
        <end position="389"/>
    </location>
</feature>
<reference evidence="2 3" key="1">
    <citation type="journal article" date="2009" name="Nature">
        <title>Evolution of pathogenicity and sexual reproduction in eight Candida genomes.</title>
        <authorList>
            <person name="Butler G."/>
            <person name="Rasmussen M.D."/>
            <person name="Lin M.F."/>
            <person name="Santos M.A."/>
            <person name="Sakthikumar S."/>
            <person name="Munro C.A."/>
            <person name="Rheinbay E."/>
            <person name="Grabherr M."/>
            <person name="Forche A."/>
            <person name="Reedy J.L."/>
            <person name="Agrafioti I."/>
            <person name="Arnaud M.B."/>
            <person name="Bates S."/>
            <person name="Brown A.J."/>
            <person name="Brunke S."/>
            <person name="Costanzo M.C."/>
            <person name="Fitzpatrick D.A."/>
            <person name="de Groot P.W."/>
            <person name="Harris D."/>
            <person name="Hoyer L.L."/>
            <person name="Hube B."/>
            <person name="Klis F.M."/>
            <person name="Kodira C."/>
            <person name="Lennard N."/>
            <person name="Logue M.E."/>
            <person name="Martin R."/>
            <person name="Neiman A.M."/>
            <person name="Nikolaou E."/>
            <person name="Quail M.A."/>
            <person name="Quinn J."/>
            <person name="Santos M.C."/>
            <person name="Schmitzberger F.F."/>
            <person name="Sherlock G."/>
            <person name="Shah P."/>
            <person name="Silverstein K.A."/>
            <person name="Skrzypek M.S."/>
            <person name="Soll D."/>
            <person name="Staggs R."/>
            <person name="Stansfield I."/>
            <person name="Stumpf M.P."/>
            <person name="Sudbery P.E."/>
            <person name="Srikantha T."/>
            <person name="Zeng Q."/>
            <person name="Berman J."/>
            <person name="Berriman M."/>
            <person name="Heitman J."/>
            <person name="Gow N.A."/>
            <person name="Lorenz M.C."/>
            <person name="Birren B.W."/>
            <person name="Kellis M."/>
            <person name="Cuomo C.A."/>
        </authorList>
    </citation>
    <scope>NUCLEOTIDE SEQUENCE [LARGE SCALE GENOMIC DNA]</scope>
    <source>
        <strain evidence="3">ATCC 11503 / BCRC 21390 / CBS 2605 / JCM 1781 / NBRC 1676 / NRRL YB-4239</strain>
    </source>
</reference>
<feature type="compositionally biased region" description="Polar residues" evidence="1">
    <location>
        <begin position="30"/>
        <end position="48"/>
    </location>
</feature>
<dbReference type="EMBL" id="CH981525">
    <property type="protein sequence ID" value="EDK43649.1"/>
    <property type="molecule type" value="Genomic_DNA"/>
</dbReference>
<accession>A5DWU1</accession>
<dbReference type="OrthoDB" id="4022350at2759"/>
<sequence length="615" mass="70557">MGFVEPGKSTFFRKRKAVAHFKRRCYKNGESSPITTNGTSAKGSTIQSDDNDGGSLHSLVYSHSNPSFSLEQRCFESLPSSIICKIFILAGPGNNLPLVNRNLYETLQFSGEGISNIRSRCSSNSSAQMGRDGIMSSRGETTDGIWSPGTHKVQTTASEEPRLWHNYSLVIEMVKSYFLYDLNTKIDEQIIEKKLNFYAKKIKSLPTLYVECERSGYYEKTIKNLDILSTKWQRYKSFAGRFVLEESLLNYKFLSRKLLQTFTAQTFESTRYKRSSQEDLSELLRFKSRDEIELNTWLRPQFLKFKFEELDMLLAKTESELNSNHFEDVSQLRTFDRYFDMLANTRAVLDGSNSTNSSSNNSNNSNSSSTNNSNNNNNNNNNSDSSSFFSFEEENPPFLLLEAVDFVDDAFEANEKNYYNFEFGYNFGRTFFGETPTYRKRCQLPRKMYLNSIKSLRAFEVLESLTYFIPNISTQSDSIIQEILQSLYPSNMDFQLHVPFLSVVILILQDGGAPGDSPTTLINSLLEAFSLYHLYTTLPIEDYGVTSKGQNMLENLYDGIKYMCLYLLGAEHDEVLRDHKRQLWALSLKLKNYDLSNLLSKFAPNPDLDILSQHY</sequence>
<dbReference type="VEuPathDB" id="FungiDB:LELG_01828"/>
<dbReference type="KEGG" id="lel:PVL30_001800"/>
<proteinExistence type="predicted"/>
<dbReference type="InParanoid" id="A5DWU1"/>
<name>A5DWU1_LODEL</name>
<dbReference type="AlphaFoldDB" id="A5DWU1"/>
<dbReference type="HOGENOM" id="CLU_444141_0_0_1"/>
<gene>
    <name evidence="2" type="ORF">LELG_01828</name>
</gene>
<evidence type="ECO:0000313" key="2">
    <source>
        <dbReference type="EMBL" id="EDK43649.1"/>
    </source>
</evidence>
<dbReference type="GeneID" id="5234579"/>